<sequence>MNYLGHAFLSFGDAEILTGNMIGDHVKGKLALEKFPEGIRKGLMLHRKIDSITDVHPAIQRAKVWFRQDYGLYSGAILDSLMDHFLANDPQFFPSSHDLLQFSEKTYNQLETQQAYFPETFKQYFPYMREHNWLYNYRTLQGMQRSLNGLARRAAHIPPIENAYKTFIGHYYQLAQCYYEFIDDIVKAVKIELNPNSL</sequence>
<keyword evidence="3" id="KW-0443">Lipid metabolism</keyword>
<dbReference type="GO" id="GO:0008770">
    <property type="term" value="F:[acyl-carrier-protein] phosphodiesterase activity"/>
    <property type="evidence" value="ECO:0007669"/>
    <property type="project" value="InterPro"/>
</dbReference>
<evidence type="ECO:0000313" key="5">
    <source>
        <dbReference type="Proteomes" id="UP000248745"/>
    </source>
</evidence>
<keyword evidence="2" id="KW-0378">Hydrolase</keyword>
<organism evidence="4 5">
    <name type="scientific">Taibaiella soli</name>
    <dbReference type="NCBI Taxonomy" id="1649169"/>
    <lineage>
        <taxon>Bacteria</taxon>
        <taxon>Pseudomonadati</taxon>
        <taxon>Bacteroidota</taxon>
        <taxon>Chitinophagia</taxon>
        <taxon>Chitinophagales</taxon>
        <taxon>Chitinophagaceae</taxon>
        <taxon>Taibaiella</taxon>
    </lineage>
</organism>
<dbReference type="Proteomes" id="UP000248745">
    <property type="component" value="Unassembled WGS sequence"/>
</dbReference>
<keyword evidence="1" id="KW-0444">Lipid biosynthesis</keyword>
<comment type="caution">
    <text evidence="4">The sequence shown here is derived from an EMBL/GenBank/DDBJ whole genome shotgun (WGS) entry which is preliminary data.</text>
</comment>
<proteinExistence type="predicted"/>
<dbReference type="InterPro" id="IPR007431">
    <property type="entry name" value="ACP_PD"/>
</dbReference>
<evidence type="ECO:0000256" key="3">
    <source>
        <dbReference type="ARBA" id="ARBA00023098"/>
    </source>
</evidence>
<dbReference type="RefSeq" id="WP_110998242.1">
    <property type="nucleotide sequence ID" value="NZ_QKTW01000011.1"/>
</dbReference>
<dbReference type="EMBL" id="QKTW01000011">
    <property type="protein sequence ID" value="PZF73516.1"/>
    <property type="molecule type" value="Genomic_DNA"/>
</dbReference>
<reference evidence="4 5" key="1">
    <citation type="submission" date="2018-06" db="EMBL/GenBank/DDBJ databases">
        <title>Mucibacter soli gen. nov., sp. nov., a new member of the family Chitinophagaceae producing mucin.</title>
        <authorList>
            <person name="Kim M.-K."/>
            <person name="Park S."/>
            <person name="Kim T.-S."/>
            <person name="Joung Y."/>
            <person name="Han J.-H."/>
            <person name="Kim S.B."/>
        </authorList>
    </citation>
    <scope>NUCLEOTIDE SEQUENCE [LARGE SCALE GENOMIC DNA]</scope>
    <source>
        <strain evidence="4 5">R1-15</strain>
    </source>
</reference>
<name>A0A2W2BJ94_9BACT</name>
<evidence type="ECO:0000256" key="1">
    <source>
        <dbReference type="ARBA" id="ARBA00022516"/>
    </source>
</evidence>
<evidence type="ECO:0000256" key="2">
    <source>
        <dbReference type="ARBA" id="ARBA00022801"/>
    </source>
</evidence>
<gene>
    <name evidence="4" type="ORF">DN068_07260</name>
</gene>
<accession>A0A2W2BJ94</accession>
<evidence type="ECO:0000313" key="4">
    <source>
        <dbReference type="EMBL" id="PZF73516.1"/>
    </source>
</evidence>
<dbReference type="Pfam" id="PF04336">
    <property type="entry name" value="ACP_PD"/>
    <property type="match status" value="1"/>
</dbReference>
<protein>
    <submittedName>
        <fullName evidence="4">DUF479 domain-containing protein</fullName>
    </submittedName>
</protein>
<dbReference type="AlphaFoldDB" id="A0A2W2BJ94"/>
<dbReference type="GO" id="GO:0006633">
    <property type="term" value="P:fatty acid biosynthetic process"/>
    <property type="evidence" value="ECO:0007669"/>
    <property type="project" value="InterPro"/>
</dbReference>
<keyword evidence="5" id="KW-1185">Reference proteome</keyword>
<dbReference type="PANTHER" id="PTHR38764:SF1">
    <property type="entry name" value="ACYL CARRIER PROTEIN PHOSPHODIESTERASE"/>
    <property type="match status" value="1"/>
</dbReference>
<dbReference type="OrthoDB" id="8442777at2"/>
<dbReference type="PANTHER" id="PTHR38764">
    <property type="entry name" value="ACYL CARRIER PROTEIN PHOSPHODIESTERASE"/>
    <property type="match status" value="1"/>
</dbReference>